<feature type="region of interest" description="Disordered" evidence="10">
    <location>
        <begin position="767"/>
        <end position="846"/>
    </location>
</feature>
<evidence type="ECO:0000259" key="11">
    <source>
        <dbReference type="PROSITE" id="PS51030"/>
    </source>
</evidence>
<dbReference type="CDD" id="cd06969">
    <property type="entry name" value="NR_DBD_NGFI-B"/>
    <property type="match status" value="1"/>
</dbReference>
<dbReference type="WBParaSite" id="HDID_0000037701-mRNA-1">
    <property type="protein sequence ID" value="HDID_0000037701-mRNA-1"/>
    <property type="gene ID" value="HDID_0000037701"/>
</dbReference>
<dbReference type="Gene3D" id="3.30.50.10">
    <property type="entry name" value="Erythroid Transcription Factor GATA-1, subunit A"/>
    <property type="match status" value="1"/>
</dbReference>
<dbReference type="GO" id="GO:0071376">
    <property type="term" value="P:cellular response to corticotropin-releasing hormone stimulus"/>
    <property type="evidence" value="ECO:0007669"/>
    <property type="project" value="TreeGrafter"/>
</dbReference>
<dbReference type="GO" id="GO:0035259">
    <property type="term" value="F:nuclear glucocorticoid receptor binding"/>
    <property type="evidence" value="ECO:0007669"/>
    <property type="project" value="TreeGrafter"/>
</dbReference>
<evidence type="ECO:0000313" key="13">
    <source>
        <dbReference type="Proteomes" id="UP000274504"/>
    </source>
</evidence>
<evidence type="ECO:0000256" key="2">
    <source>
        <dbReference type="ARBA" id="ARBA00022723"/>
    </source>
</evidence>
<evidence type="ECO:0000256" key="3">
    <source>
        <dbReference type="ARBA" id="ARBA00022771"/>
    </source>
</evidence>
<evidence type="ECO:0000256" key="10">
    <source>
        <dbReference type="SAM" id="MobiDB-lite"/>
    </source>
</evidence>
<dbReference type="SUPFAM" id="SSF57716">
    <property type="entry name" value="Glucocorticoid receptor-like (DNA-binding domain)"/>
    <property type="match status" value="1"/>
</dbReference>
<dbReference type="PANTHER" id="PTHR24085:SF4">
    <property type="entry name" value="NUCLEAR HORMONE RECEPTOR HR38-RELATED"/>
    <property type="match status" value="1"/>
</dbReference>
<feature type="compositionally biased region" description="Polar residues" evidence="10">
    <location>
        <begin position="768"/>
        <end position="803"/>
    </location>
</feature>
<feature type="domain" description="Nuclear receptor" evidence="11">
    <location>
        <begin position="499"/>
        <end position="574"/>
    </location>
</feature>
<dbReference type="InterPro" id="IPR035500">
    <property type="entry name" value="NHR-like_dom_sf"/>
</dbReference>
<evidence type="ECO:0000256" key="1">
    <source>
        <dbReference type="ARBA" id="ARBA00004123"/>
    </source>
</evidence>
<dbReference type="FunFam" id="3.30.50.10:FF:000009">
    <property type="entry name" value="nuclear receptor subfamily 4 group A member 2"/>
    <property type="match status" value="1"/>
</dbReference>
<dbReference type="EMBL" id="UYSG01000048">
    <property type="protein sequence ID" value="VDL15796.1"/>
    <property type="molecule type" value="Genomic_DNA"/>
</dbReference>
<accession>A0A0R3S8B8</accession>
<dbReference type="GO" id="GO:0005634">
    <property type="term" value="C:nucleus"/>
    <property type="evidence" value="ECO:0007669"/>
    <property type="project" value="UniProtKB-SubCell"/>
</dbReference>
<keyword evidence="2" id="KW-0479">Metal-binding</keyword>
<evidence type="ECO:0000313" key="12">
    <source>
        <dbReference type="EMBL" id="VDL15796.1"/>
    </source>
</evidence>
<evidence type="ECO:0000256" key="5">
    <source>
        <dbReference type="ARBA" id="ARBA00023015"/>
    </source>
</evidence>
<feature type="compositionally biased region" description="Polar residues" evidence="10">
    <location>
        <begin position="206"/>
        <end position="227"/>
    </location>
</feature>
<keyword evidence="5" id="KW-0805">Transcription regulation</keyword>
<comment type="subcellular location">
    <subcellularLocation>
        <location evidence="1">Nucleus</location>
    </subcellularLocation>
</comment>
<dbReference type="GO" id="GO:0000978">
    <property type="term" value="F:RNA polymerase II cis-regulatory region sequence-specific DNA binding"/>
    <property type="evidence" value="ECO:0007669"/>
    <property type="project" value="TreeGrafter"/>
</dbReference>
<feature type="compositionally biased region" description="Polar residues" evidence="10">
    <location>
        <begin position="828"/>
        <end position="846"/>
    </location>
</feature>
<keyword evidence="9" id="KW-0539">Nucleus</keyword>
<feature type="region of interest" description="Disordered" evidence="10">
    <location>
        <begin position="103"/>
        <end position="123"/>
    </location>
</feature>
<dbReference type="Proteomes" id="UP000274504">
    <property type="component" value="Unassembled WGS sequence"/>
</dbReference>
<keyword evidence="3" id="KW-0863">Zinc-finger</keyword>
<name>A0A0R3S8B8_HYMDI</name>
<reference evidence="12 13" key="2">
    <citation type="submission" date="2018-11" db="EMBL/GenBank/DDBJ databases">
        <authorList>
            <consortium name="Pathogen Informatics"/>
        </authorList>
    </citation>
    <scope>NUCLEOTIDE SEQUENCE [LARGE SCALE GENOMIC DNA]</scope>
</reference>
<evidence type="ECO:0000313" key="14">
    <source>
        <dbReference type="WBParaSite" id="HDID_0000037701-mRNA-1"/>
    </source>
</evidence>
<dbReference type="PRINTS" id="PR00047">
    <property type="entry name" value="STROIDFINGER"/>
</dbReference>
<dbReference type="SUPFAM" id="SSF48508">
    <property type="entry name" value="Nuclear receptor ligand-binding domain"/>
    <property type="match status" value="1"/>
</dbReference>
<reference evidence="14" key="1">
    <citation type="submission" date="2017-02" db="UniProtKB">
        <authorList>
            <consortium name="WormBaseParasite"/>
        </authorList>
    </citation>
    <scope>IDENTIFICATION</scope>
</reference>
<keyword evidence="8" id="KW-0675">Receptor</keyword>
<keyword evidence="7" id="KW-0804">Transcription</keyword>
<protein>
    <submittedName>
        <fullName evidence="14">Nuclear receptor domain-containing protein</fullName>
    </submittedName>
</protein>
<dbReference type="Pfam" id="PF00105">
    <property type="entry name" value="zf-C4"/>
    <property type="match status" value="1"/>
</dbReference>
<dbReference type="PROSITE" id="PS00031">
    <property type="entry name" value="NUCLEAR_REC_DBD_1"/>
    <property type="match status" value="1"/>
</dbReference>
<dbReference type="SMART" id="SM00399">
    <property type="entry name" value="ZnF_C4"/>
    <property type="match status" value="1"/>
</dbReference>
<dbReference type="OrthoDB" id="5952118at2759"/>
<keyword evidence="4" id="KW-0862">Zinc</keyword>
<evidence type="ECO:0000256" key="6">
    <source>
        <dbReference type="ARBA" id="ARBA00023125"/>
    </source>
</evidence>
<proteinExistence type="predicted"/>
<dbReference type="PANTHER" id="PTHR24085">
    <property type="entry name" value="NUCLEAR HORMONE RECEPTOR"/>
    <property type="match status" value="1"/>
</dbReference>
<feature type="compositionally biased region" description="Polar residues" evidence="10">
    <location>
        <begin position="109"/>
        <end position="123"/>
    </location>
</feature>
<feature type="region of interest" description="Disordered" evidence="10">
    <location>
        <begin position="149"/>
        <end position="227"/>
    </location>
</feature>
<evidence type="ECO:0000256" key="8">
    <source>
        <dbReference type="ARBA" id="ARBA00023170"/>
    </source>
</evidence>
<dbReference type="STRING" id="6216.A0A0R3S8B8"/>
<dbReference type="InterPro" id="IPR013088">
    <property type="entry name" value="Znf_NHR/GATA"/>
</dbReference>
<dbReference type="Gene3D" id="1.10.565.10">
    <property type="entry name" value="Retinoid X Receptor"/>
    <property type="match status" value="1"/>
</dbReference>
<dbReference type="AlphaFoldDB" id="A0A0R3S8B8"/>
<gene>
    <name evidence="12" type="ORF">HDID_LOCUS378</name>
</gene>
<dbReference type="InterPro" id="IPR001628">
    <property type="entry name" value="Znf_hrmn_rcpt"/>
</dbReference>
<dbReference type="GO" id="GO:0000981">
    <property type="term" value="F:DNA-binding transcription factor activity, RNA polymerase II-specific"/>
    <property type="evidence" value="ECO:0007669"/>
    <property type="project" value="TreeGrafter"/>
</dbReference>
<evidence type="ECO:0000256" key="9">
    <source>
        <dbReference type="ARBA" id="ARBA00023242"/>
    </source>
</evidence>
<dbReference type="GO" id="GO:0008270">
    <property type="term" value="F:zinc ion binding"/>
    <property type="evidence" value="ECO:0007669"/>
    <property type="project" value="UniProtKB-KW"/>
</dbReference>
<keyword evidence="6" id="KW-0238">DNA-binding</keyword>
<evidence type="ECO:0000256" key="7">
    <source>
        <dbReference type="ARBA" id="ARBA00023163"/>
    </source>
</evidence>
<sequence length="1072" mass="117218">MLPYKLPEHEATFHPTSFSSPDRWQPSSWCRNSPIPQGSTAVQEHHPFHSNHVSNNGPHREFFHKEDSSQQLNHLSSVPDQVRLENPSFAGIAETGELPKWEIEEGSNPVPTSTTAPISNSESGEAFWSSTLSRVAAVAAAAMACVAAPPKSHRNDQTDFEETPQLANGEANKLDVKEPWNRGQRKLHGRRNPANESADVAAPKRQPQTPFVDSSGSPSAKSDTPVSLPTVYPPNQLPQIQNGSWANTSDMNIQWSANTSNDLLKNGSSSMNSQWPSDSSDPAQRFYGDNQFVKPFSYSSNEVFRSLGISSNLSEDPLYVMSASKQNPGDGFPQFPASTNTPIKSELQPEYCQVHQYLDPCHRRCSDQAEWAQKRLPPPSNYEPDFGERKPLMEMGLPLTPHIPPANSTPCDYFLESRQRRDSYAASITPPRGEFSPLPNYFSLFSGGGKDGDSHFGPPPVLYPSVMEAGNVGPFGQSSGGSQLSNPSNRMELQQQQQQQFCLVCGDNAACQHYGVRTCEGCKGFFKRTIQKNAHYVCLQTKNCIVDKRRRNRCQYCRFQKCLKVGMVKEVVRRDSLKGRRGRLSAKARCPIDGEGGGGADNAHKGFSLNAGGGPGAGFMLSGDKGTHHGVLSAGYGNGSGPAGTTSSSANSMTLLSMLTKAYETVDCTLEAAHLFKHPPGSNYLVKDRDQQGFEKDEDALIQMAIKNLGESVEIIRQYAELVPGFSSLTEADQEKIILLHSADLITFRMAFRTAKAAAERAQLNLFHPNTTQSGPYCRPSISTDAPRSQQQSNISAHQQTGPSFADGISEWHSQTNPSDPVFRPFQHNPSIGPSQMPSHPSAWQTGGVSRQIDFELEDEGETNAAAWEVALSTPTEPVYIFENGSVMTDEELGRAGLGPWIRALTWFGWQLLELAMGDHSTVAGLSALVLINYQALCGRSDFENSSEIYTVHHRFVEMLKSHCCSPANAVTIPTGYSGCYGPDRDPTAAVAAATSAANMVPPTRADSTYFSQVFKKKDTVHWIASQLLLQPLQRLHASGRLPSGPESGWLNTLLRLLNTGCNQSQTPPPCN</sequence>
<dbReference type="PROSITE" id="PS51030">
    <property type="entry name" value="NUCLEAR_REC_DBD_2"/>
    <property type="match status" value="1"/>
</dbReference>
<dbReference type="GO" id="GO:0005667">
    <property type="term" value="C:transcription regulator complex"/>
    <property type="evidence" value="ECO:0007669"/>
    <property type="project" value="TreeGrafter"/>
</dbReference>
<evidence type="ECO:0000256" key="4">
    <source>
        <dbReference type="ARBA" id="ARBA00022833"/>
    </source>
</evidence>
<organism evidence="14">
    <name type="scientific">Hymenolepis diminuta</name>
    <name type="common">Rat tapeworm</name>
    <dbReference type="NCBI Taxonomy" id="6216"/>
    <lineage>
        <taxon>Eukaryota</taxon>
        <taxon>Metazoa</taxon>
        <taxon>Spiralia</taxon>
        <taxon>Lophotrochozoa</taxon>
        <taxon>Platyhelminthes</taxon>
        <taxon>Cestoda</taxon>
        <taxon>Eucestoda</taxon>
        <taxon>Cyclophyllidea</taxon>
        <taxon>Hymenolepididae</taxon>
        <taxon>Hymenolepis</taxon>
    </lineage>
</organism>